<accession>A0ABM9DAQ8</accession>
<dbReference type="RefSeq" id="WP_305733068.1">
    <property type="nucleotide sequence ID" value="NZ_OW150024.1"/>
</dbReference>
<keyword evidence="2" id="KW-1185">Reference proteome</keyword>
<reference evidence="1 2" key="1">
    <citation type="submission" date="2022-03" db="EMBL/GenBank/DDBJ databases">
        <authorList>
            <person name="Koch H."/>
        </authorList>
    </citation>
    <scope>NUCLEOTIDE SEQUENCE [LARGE SCALE GENOMIC DNA]</scope>
    <source>
        <strain evidence="1 2">G1</strain>
    </source>
</reference>
<dbReference type="EMBL" id="OW150024">
    <property type="protein sequence ID" value="CAH2032308.1"/>
    <property type="molecule type" value="Genomic_DNA"/>
</dbReference>
<gene>
    <name evidence="1" type="ORF">GEAMG1_2472</name>
</gene>
<organism evidence="1 2">
    <name type="scientific">Trichlorobacter ammonificans</name>
    <dbReference type="NCBI Taxonomy" id="2916410"/>
    <lineage>
        <taxon>Bacteria</taxon>
        <taxon>Pseudomonadati</taxon>
        <taxon>Thermodesulfobacteriota</taxon>
        <taxon>Desulfuromonadia</taxon>
        <taxon>Geobacterales</taxon>
        <taxon>Geobacteraceae</taxon>
        <taxon>Trichlorobacter</taxon>
    </lineage>
</organism>
<sequence length="78" mass="8785">MKVYLFNVENGLYAGETFEDAGMLAEEEGMTTIAPPLHDCSQVPVFNRERQQWELISVGIARQLLHLDDGCSAKEKRS</sequence>
<protein>
    <submittedName>
        <fullName evidence="1">Uncharacterized protein</fullName>
    </submittedName>
</protein>
<evidence type="ECO:0000313" key="1">
    <source>
        <dbReference type="EMBL" id="CAH2032308.1"/>
    </source>
</evidence>
<name>A0ABM9DAQ8_9BACT</name>
<evidence type="ECO:0000313" key="2">
    <source>
        <dbReference type="Proteomes" id="UP001295463"/>
    </source>
</evidence>
<proteinExistence type="predicted"/>
<dbReference type="Proteomes" id="UP001295463">
    <property type="component" value="Chromosome"/>
</dbReference>